<gene>
    <name evidence="1" type="ORF">JEU22_01820</name>
</gene>
<evidence type="ECO:0000313" key="1">
    <source>
        <dbReference type="EMBL" id="MBI6882637.1"/>
    </source>
</evidence>
<dbReference type="AlphaFoldDB" id="A0A8I1JGB3"/>
<accession>A0A8I1JGB3</accession>
<protein>
    <submittedName>
        <fullName evidence="1">Uncharacterized protein</fullName>
    </submittedName>
</protein>
<name>A0A8I1JGB3_PSEPU</name>
<dbReference type="EMBL" id="JAEHTE010000001">
    <property type="protein sequence ID" value="MBI6882637.1"/>
    <property type="molecule type" value="Genomic_DNA"/>
</dbReference>
<organism evidence="1 2">
    <name type="scientific">Pseudomonas putida</name>
    <name type="common">Arthrobacter siderocapsulatus</name>
    <dbReference type="NCBI Taxonomy" id="303"/>
    <lineage>
        <taxon>Bacteria</taxon>
        <taxon>Pseudomonadati</taxon>
        <taxon>Pseudomonadota</taxon>
        <taxon>Gammaproteobacteria</taxon>
        <taxon>Pseudomonadales</taxon>
        <taxon>Pseudomonadaceae</taxon>
        <taxon>Pseudomonas</taxon>
    </lineage>
</organism>
<comment type="caution">
    <text evidence="1">The sequence shown here is derived from an EMBL/GenBank/DDBJ whole genome shotgun (WGS) entry which is preliminary data.</text>
</comment>
<dbReference type="Proteomes" id="UP000637061">
    <property type="component" value="Unassembled WGS sequence"/>
</dbReference>
<evidence type="ECO:0000313" key="2">
    <source>
        <dbReference type="Proteomes" id="UP000637061"/>
    </source>
</evidence>
<sequence>MSQYENHLLDLATTYYRVFEGDQIPKDPEFSELFSNDDTWLDMRCTGFGGDDQELFIPKKWIPLLVAIQLGLPEEFLIDIAGHHRVYDSVESLITGLSEGPDAIPTPSGMIPTFEVLKRCVTAVEAVDENSLTRAYLQSDETECQITVAMLHSKSPKQWPSAKLKNYERIFEGVPHLTISEFHTAKHNFFYGLKDAQVPMDENGPRYDWLIERAGMLRQRVINKSLGHFMVWEDLIYNMIHSGGDSDLSGFIDYLKYEAPEKYRAPVIAALQSMMLNQHVSEGALMLQGMENGFSGFWLTGVTDSITLQINMIDHGANAMSFIQLAPAAYPALVHNQDTLVSRLYQELGKVPADNLTLAHFAASAYPARPDVELPRQLDTGFDREGILIHLITGLDAFKGDSGVLDEGQADIQDLAVNGVAGAARALSGLGELDYSRFANLSSIGARALALGGLDIKQLPTISNRDKGRVLSTGLGL</sequence>
<proteinExistence type="predicted"/>
<reference evidence="1" key="1">
    <citation type="submission" date="2020-12" db="EMBL/GenBank/DDBJ databases">
        <title>Enhanced detection system for hospital associated transmission using whole genome sequencing surveillance.</title>
        <authorList>
            <person name="Harrison L.H."/>
            <person name="Van Tyne D."/>
            <person name="Marsh J.W."/>
            <person name="Griffith M.P."/>
            <person name="Snyder D.J."/>
            <person name="Cooper V.S."/>
            <person name="Mustapha M."/>
        </authorList>
    </citation>
    <scope>NUCLEOTIDE SEQUENCE</scope>
    <source>
        <strain evidence="1">PSB00042</strain>
    </source>
</reference>
<dbReference type="RefSeq" id="WP_198746248.1">
    <property type="nucleotide sequence ID" value="NZ_JAEHTE010000001.1"/>
</dbReference>